<feature type="compositionally biased region" description="Basic and acidic residues" evidence="1">
    <location>
        <begin position="32"/>
        <end position="48"/>
    </location>
</feature>
<evidence type="ECO:0000313" key="2">
    <source>
        <dbReference type="EMBL" id="GLS05412.1"/>
    </source>
</evidence>
<protein>
    <submittedName>
        <fullName evidence="2">Uncharacterized protein</fullName>
    </submittedName>
</protein>
<sequence>MIQESDASAREGALPLMSQPDVAGPGPMANDVKAKSADSRSHPTDKRYAGQWCRVDRSQPAALKPTRCPETLPSALRSSRVQVQVLRGDAPARLG</sequence>
<dbReference type="Proteomes" id="UP001156836">
    <property type="component" value="Unassembled WGS sequence"/>
</dbReference>
<organism evidence="2 3">
    <name type="scientific">Chitiniphilus shinanonensis</name>
    <dbReference type="NCBI Taxonomy" id="553088"/>
    <lineage>
        <taxon>Bacteria</taxon>
        <taxon>Pseudomonadati</taxon>
        <taxon>Pseudomonadota</taxon>
        <taxon>Betaproteobacteria</taxon>
        <taxon>Neisseriales</taxon>
        <taxon>Chitinibacteraceae</taxon>
        <taxon>Chitiniphilus</taxon>
    </lineage>
</organism>
<proteinExistence type="predicted"/>
<feature type="region of interest" description="Disordered" evidence="1">
    <location>
        <begin position="1"/>
        <end position="51"/>
    </location>
</feature>
<keyword evidence="3" id="KW-1185">Reference proteome</keyword>
<dbReference type="EMBL" id="BSOZ01000045">
    <property type="protein sequence ID" value="GLS05412.1"/>
    <property type="molecule type" value="Genomic_DNA"/>
</dbReference>
<gene>
    <name evidence="2" type="ORF">GCM10007860_25640</name>
</gene>
<evidence type="ECO:0000313" key="3">
    <source>
        <dbReference type="Proteomes" id="UP001156836"/>
    </source>
</evidence>
<name>A0ABQ6BVC3_9NEIS</name>
<evidence type="ECO:0000256" key="1">
    <source>
        <dbReference type="SAM" id="MobiDB-lite"/>
    </source>
</evidence>
<accession>A0ABQ6BVC3</accession>
<reference evidence="3" key="1">
    <citation type="journal article" date="2019" name="Int. J. Syst. Evol. Microbiol.">
        <title>The Global Catalogue of Microorganisms (GCM) 10K type strain sequencing project: providing services to taxonomists for standard genome sequencing and annotation.</title>
        <authorList>
            <consortium name="The Broad Institute Genomics Platform"/>
            <consortium name="The Broad Institute Genome Sequencing Center for Infectious Disease"/>
            <person name="Wu L."/>
            <person name="Ma J."/>
        </authorList>
    </citation>
    <scope>NUCLEOTIDE SEQUENCE [LARGE SCALE GENOMIC DNA]</scope>
    <source>
        <strain evidence="3">NBRC 104970</strain>
    </source>
</reference>
<comment type="caution">
    <text evidence="2">The sequence shown here is derived from an EMBL/GenBank/DDBJ whole genome shotgun (WGS) entry which is preliminary data.</text>
</comment>